<dbReference type="OMA" id="FSRQMYS"/>
<dbReference type="Pfam" id="PF00482">
    <property type="entry name" value="T2SSF"/>
    <property type="match status" value="2"/>
</dbReference>
<evidence type="ECO:0000313" key="10">
    <source>
        <dbReference type="EMBL" id="KUK23016.1"/>
    </source>
</evidence>
<comment type="caution">
    <text evidence="10">The sequence shown here is derived from an EMBL/GenBank/DDBJ whole genome shotgun (WGS) entry which is preliminary data.</text>
</comment>
<dbReference type="PANTHER" id="PTHR30012">
    <property type="entry name" value="GENERAL SECRETION PATHWAY PROTEIN"/>
    <property type="match status" value="1"/>
</dbReference>
<comment type="similarity">
    <text evidence="2">Belongs to the GSP F family.</text>
</comment>
<sequence length="399" mass="44422">MPFYKYVAVEGSGKKITGVIEAENKLKAISILSERGLMVVRVEEKKNPKKSSPFFQISISEIATFCRQLSIMISAGIRIKEALNILARQTVFSKRFRKVILEIALSVETGDSLAEAFRKTGVFDSVLISMLEAGEEGGVLDRTLKRAADFYESMKRLQDEVKSAMAYPLFVLFFAVVIVLVISFYILPNLVRAFGTSIPLSPTIQSLLKANEFLSENWPWFSVLVVGIIAGIFVLMKSRYGVYIKEYLSFIFPPVRKLRQNMGLERFARTLGILVGSGVRITDAIKMAAQASSSPSIIRKTEEMVRKISEGKTLRDTFAESGVFPQLIYEMIGTGEETGKVDEVMERVADFYEDIVKNSVKQLVSLVEPLLIAGVGGFVAFLAYSIYTTVFQLQRSIGG</sequence>
<evidence type="ECO:0000256" key="5">
    <source>
        <dbReference type="ARBA" id="ARBA00022692"/>
    </source>
</evidence>
<feature type="transmembrane region" description="Helical" evidence="8">
    <location>
        <begin position="164"/>
        <end position="187"/>
    </location>
</feature>
<accession>A0A117L2T9</accession>
<dbReference type="PRINTS" id="PR00812">
    <property type="entry name" value="BCTERIALGSPF"/>
</dbReference>
<name>A0A117L2T9_9THEM</name>
<organism evidence="10 11">
    <name type="scientific">Thermotoga petrophila</name>
    <dbReference type="NCBI Taxonomy" id="93929"/>
    <lineage>
        <taxon>Bacteria</taxon>
        <taxon>Thermotogati</taxon>
        <taxon>Thermotogota</taxon>
        <taxon>Thermotogae</taxon>
        <taxon>Thermotogales</taxon>
        <taxon>Thermotogaceae</taxon>
        <taxon>Thermotoga</taxon>
    </lineage>
</organism>
<evidence type="ECO:0000256" key="4">
    <source>
        <dbReference type="ARBA" id="ARBA00022519"/>
    </source>
</evidence>
<dbReference type="InterPro" id="IPR042094">
    <property type="entry name" value="T2SS_GspF_sf"/>
</dbReference>
<evidence type="ECO:0000256" key="8">
    <source>
        <dbReference type="SAM" id="Phobius"/>
    </source>
</evidence>
<proteinExistence type="inferred from homology"/>
<evidence type="ECO:0000256" key="6">
    <source>
        <dbReference type="ARBA" id="ARBA00022989"/>
    </source>
</evidence>
<evidence type="ECO:0000313" key="11">
    <source>
        <dbReference type="Proteomes" id="UP000058636"/>
    </source>
</evidence>
<reference evidence="10 11" key="1">
    <citation type="journal article" date="2015" name="MBio">
        <title>Genome-Resolved Metagenomic Analysis Reveals Roles for Candidate Phyla and Other Microbial Community Members in Biogeochemical Transformations in Oil Reservoirs.</title>
        <authorList>
            <person name="Hu P."/>
            <person name="Tom L."/>
            <person name="Singh A."/>
            <person name="Thomas B.C."/>
            <person name="Baker B.J."/>
            <person name="Piceno Y.M."/>
            <person name="Andersen G.L."/>
            <person name="Banfield J.F."/>
        </authorList>
    </citation>
    <scope>NUCLEOTIDE SEQUENCE [LARGE SCALE GENOMIC DNA]</scope>
    <source>
        <strain evidence="10">46_26</strain>
    </source>
</reference>
<dbReference type="Proteomes" id="UP000058636">
    <property type="component" value="Unassembled WGS sequence"/>
</dbReference>
<keyword evidence="7 8" id="KW-0472">Membrane</keyword>
<keyword evidence="6 8" id="KW-1133">Transmembrane helix</keyword>
<dbReference type="PATRIC" id="fig|93930.3.peg.1735"/>
<evidence type="ECO:0000259" key="9">
    <source>
        <dbReference type="Pfam" id="PF00482"/>
    </source>
</evidence>
<keyword evidence="5 8" id="KW-0812">Transmembrane</keyword>
<evidence type="ECO:0000256" key="1">
    <source>
        <dbReference type="ARBA" id="ARBA00004429"/>
    </source>
</evidence>
<dbReference type="GO" id="GO:0005886">
    <property type="term" value="C:plasma membrane"/>
    <property type="evidence" value="ECO:0007669"/>
    <property type="project" value="UniProtKB-SubCell"/>
</dbReference>
<dbReference type="Gene3D" id="1.20.81.30">
    <property type="entry name" value="Type II secretion system (T2SS), domain F"/>
    <property type="match status" value="2"/>
</dbReference>
<evidence type="ECO:0000256" key="2">
    <source>
        <dbReference type="ARBA" id="ARBA00005745"/>
    </source>
</evidence>
<evidence type="ECO:0000256" key="7">
    <source>
        <dbReference type="ARBA" id="ARBA00023136"/>
    </source>
</evidence>
<protein>
    <submittedName>
        <fullName evidence="10">Type II secretion system protein</fullName>
    </submittedName>
</protein>
<dbReference type="PANTHER" id="PTHR30012:SF0">
    <property type="entry name" value="TYPE II SECRETION SYSTEM PROTEIN F-RELATED"/>
    <property type="match status" value="1"/>
</dbReference>
<feature type="transmembrane region" description="Helical" evidence="8">
    <location>
        <begin position="218"/>
        <end position="236"/>
    </location>
</feature>
<dbReference type="InterPro" id="IPR003004">
    <property type="entry name" value="GspF/PilC"/>
</dbReference>
<dbReference type="EMBL" id="LGFG01000063">
    <property type="protein sequence ID" value="KUK23016.1"/>
    <property type="molecule type" value="Genomic_DNA"/>
</dbReference>
<feature type="domain" description="Type II secretion system protein GspF" evidence="9">
    <location>
        <begin position="267"/>
        <end position="387"/>
    </location>
</feature>
<dbReference type="InterPro" id="IPR018076">
    <property type="entry name" value="T2SS_GspF_dom"/>
</dbReference>
<evidence type="ECO:0000256" key="3">
    <source>
        <dbReference type="ARBA" id="ARBA00022475"/>
    </source>
</evidence>
<dbReference type="AlphaFoldDB" id="A0A117L2T9"/>
<feature type="transmembrane region" description="Helical" evidence="8">
    <location>
        <begin position="366"/>
        <end position="387"/>
    </location>
</feature>
<feature type="domain" description="Type II secretion system protein GspF" evidence="9">
    <location>
        <begin position="65"/>
        <end position="188"/>
    </location>
</feature>
<dbReference type="FunFam" id="1.20.81.30:FF:000001">
    <property type="entry name" value="Type II secretion system protein F"/>
    <property type="match status" value="2"/>
</dbReference>
<keyword evidence="4" id="KW-0997">Cell inner membrane</keyword>
<comment type="subcellular location">
    <subcellularLocation>
        <location evidence="1">Cell inner membrane</location>
        <topology evidence="1">Multi-pass membrane protein</topology>
    </subcellularLocation>
</comment>
<gene>
    <name evidence="10" type="ORF">XD57_0881</name>
</gene>
<keyword evidence="3" id="KW-1003">Cell membrane</keyword>